<dbReference type="Proteomes" id="UP000002424">
    <property type="component" value="Chromosome"/>
</dbReference>
<dbReference type="EMBL" id="CP001157">
    <property type="protein sequence ID" value="ACO79943.1"/>
    <property type="molecule type" value="Genomic_DNA"/>
</dbReference>
<proteinExistence type="predicted"/>
<dbReference type="HOGENOM" id="CLU_3408540_0_0_6"/>
<evidence type="ECO:0000313" key="2">
    <source>
        <dbReference type="Proteomes" id="UP000002424"/>
    </source>
</evidence>
<dbReference type="KEGG" id="avn:Avin_37990"/>
<organism evidence="1 2">
    <name type="scientific">Azotobacter vinelandii (strain DJ / ATCC BAA-1303)</name>
    <dbReference type="NCBI Taxonomy" id="322710"/>
    <lineage>
        <taxon>Bacteria</taxon>
        <taxon>Pseudomonadati</taxon>
        <taxon>Pseudomonadota</taxon>
        <taxon>Gammaproteobacteria</taxon>
        <taxon>Pseudomonadales</taxon>
        <taxon>Pseudomonadaceae</taxon>
        <taxon>Azotobacter</taxon>
    </lineage>
</organism>
<gene>
    <name evidence="1" type="ordered locus">Avin_37990</name>
</gene>
<dbReference type="EnsemblBacteria" id="ACO79943">
    <property type="protein sequence ID" value="ACO79943"/>
    <property type="gene ID" value="Avin_37990"/>
</dbReference>
<evidence type="ECO:0000313" key="1">
    <source>
        <dbReference type="EMBL" id="ACO79943.1"/>
    </source>
</evidence>
<dbReference type="STRING" id="322710.Avin_37990"/>
<accession>C1DS68</accession>
<name>C1DS68_AZOVD</name>
<sequence length="29" mass="3191">MTKITVCERSQGKSGMAGVMRPFTEQVFA</sequence>
<keyword evidence="2" id="KW-1185">Reference proteome</keyword>
<reference evidence="1 2" key="1">
    <citation type="journal article" date="2009" name="J. Bacteriol.">
        <title>Genome sequence of Azotobacter vinelandii, an obligate aerobe specialized to support diverse anaerobic metabolic processes.</title>
        <authorList>
            <person name="Setubal J.C."/>
            <person name="dos Santos P."/>
            <person name="Goldman B.S."/>
            <person name="Ertesvag H."/>
            <person name="Espin G."/>
            <person name="Rubio L.M."/>
            <person name="Valla S."/>
            <person name="Almeida N.F."/>
            <person name="Balasubramanian D."/>
            <person name="Cromes L."/>
            <person name="Curatti L."/>
            <person name="Du Z."/>
            <person name="Godsy E."/>
            <person name="Goodner B."/>
            <person name="Hellner-Burris K."/>
            <person name="Hernandez J.A."/>
            <person name="Houmiel K."/>
            <person name="Imperial J."/>
            <person name="Kennedy C."/>
            <person name="Larson T.J."/>
            <person name="Latreille P."/>
            <person name="Ligon L.S."/>
            <person name="Lu J."/>
            <person name="Maerk M."/>
            <person name="Miller N.M."/>
            <person name="Norton S."/>
            <person name="O'Carroll I.P."/>
            <person name="Paulsen I."/>
            <person name="Raulfs E.C."/>
            <person name="Roemer R."/>
            <person name="Rosser J."/>
            <person name="Segura D."/>
            <person name="Slater S."/>
            <person name="Stricklin S.L."/>
            <person name="Studholme D.J."/>
            <person name="Sun J."/>
            <person name="Viana C.J."/>
            <person name="Wallin E."/>
            <person name="Wang B."/>
            <person name="Wheeler C."/>
            <person name="Zhu H."/>
            <person name="Dean D.R."/>
            <person name="Dixon R."/>
            <person name="Wood D."/>
        </authorList>
    </citation>
    <scope>NUCLEOTIDE SEQUENCE [LARGE SCALE GENOMIC DNA]</scope>
    <source>
        <strain evidence="2">DJ / ATCC BAA-1303</strain>
    </source>
</reference>
<protein>
    <submittedName>
        <fullName evidence="1">Uncharacterized protein</fullName>
    </submittedName>
</protein>
<dbReference type="AlphaFoldDB" id="C1DS68"/>